<sequence length="265" mass="29566">MATHNMSSGALLCVCTRESLLVLHCHPAPPKGTHLVSAIVTGEDPRLLLWTSRHPMVYTVQAAEDFILAPNSIGLLVSGCPLCMAPSSLALSCSLLQLSHGCDRDTDWTLFFRVVQIPDNHQQTPSRSGSAPVHTPQDYLPTRHVMLPVAHRRRRVLRLTPHLQRTQTPCVVLSSSLSSRGPWTMESIPHLRIFVIRQRPVPCVPRVRSSLPHGSRLGYYPYLLCASWLSLKFRFSCSQPRVRTCASGICSFRRSRSVSHLANRP</sequence>
<evidence type="ECO:0000313" key="1">
    <source>
        <dbReference type="EMBL" id="KAK0625129.1"/>
    </source>
</evidence>
<protein>
    <submittedName>
        <fullName evidence="1">Uncharacterized protein</fullName>
    </submittedName>
</protein>
<dbReference type="Proteomes" id="UP001174934">
    <property type="component" value="Unassembled WGS sequence"/>
</dbReference>
<proteinExistence type="predicted"/>
<evidence type="ECO:0000313" key="2">
    <source>
        <dbReference type="Proteomes" id="UP001174934"/>
    </source>
</evidence>
<accession>A0AA40C565</accession>
<comment type="caution">
    <text evidence="1">The sequence shown here is derived from an EMBL/GenBank/DDBJ whole genome shotgun (WGS) entry which is preliminary data.</text>
</comment>
<reference evidence="1" key="1">
    <citation type="submission" date="2023-06" db="EMBL/GenBank/DDBJ databases">
        <title>Genome-scale phylogeny and comparative genomics of the fungal order Sordariales.</title>
        <authorList>
            <consortium name="Lawrence Berkeley National Laboratory"/>
            <person name="Hensen N."/>
            <person name="Bonometti L."/>
            <person name="Westerberg I."/>
            <person name="Brannstrom I.O."/>
            <person name="Guillou S."/>
            <person name="Cros-Aarteil S."/>
            <person name="Calhoun S."/>
            <person name="Haridas S."/>
            <person name="Kuo A."/>
            <person name="Mondo S."/>
            <person name="Pangilinan J."/>
            <person name="Riley R."/>
            <person name="LaButti K."/>
            <person name="Andreopoulos B."/>
            <person name="Lipzen A."/>
            <person name="Chen C."/>
            <person name="Yanf M."/>
            <person name="Daum C."/>
            <person name="Ng V."/>
            <person name="Clum A."/>
            <person name="Steindorff A."/>
            <person name="Ohm R."/>
            <person name="Martin F."/>
            <person name="Silar P."/>
            <person name="Natvig D."/>
            <person name="Lalanne C."/>
            <person name="Gautier V."/>
            <person name="Ament-velasquez S.L."/>
            <person name="Kruys A."/>
            <person name="Hutchinson M.I."/>
            <person name="Powell A.J."/>
            <person name="Barry K."/>
            <person name="Miller A.N."/>
            <person name="Grigoriev I.V."/>
            <person name="Debuchy R."/>
            <person name="Gladieux P."/>
            <person name="Thoren M.H."/>
            <person name="Johannesson H."/>
        </authorList>
    </citation>
    <scope>NUCLEOTIDE SEQUENCE</scope>
    <source>
        <strain evidence="1">SMH3391-2</strain>
    </source>
</reference>
<keyword evidence="2" id="KW-1185">Reference proteome</keyword>
<dbReference type="EMBL" id="JAULSR010000003">
    <property type="protein sequence ID" value="KAK0625129.1"/>
    <property type="molecule type" value="Genomic_DNA"/>
</dbReference>
<gene>
    <name evidence="1" type="ORF">B0T17DRAFT_262876</name>
</gene>
<name>A0AA40C565_9PEZI</name>
<organism evidence="1 2">
    <name type="scientific">Bombardia bombarda</name>
    <dbReference type="NCBI Taxonomy" id="252184"/>
    <lineage>
        <taxon>Eukaryota</taxon>
        <taxon>Fungi</taxon>
        <taxon>Dikarya</taxon>
        <taxon>Ascomycota</taxon>
        <taxon>Pezizomycotina</taxon>
        <taxon>Sordariomycetes</taxon>
        <taxon>Sordariomycetidae</taxon>
        <taxon>Sordariales</taxon>
        <taxon>Lasiosphaeriaceae</taxon>
        <taxon>Bombardia</taxon>
    </lineage>
</organism>
<dbReference type="AlphaFoldDB" id="A0AA40C565"/>